<dbReference type="KEGG" id="pth:PTH_1628"/>
<keyword evidence="6 12" id="KW-0028">Amino-acid biosynthesis</keyword>
<dbReference type="GO" id="GO:0000162">
    <property type="term" value="P:L-tryptophan biosynthetic process"/>
    <property type="evidence" value="ECO:0007669"/>
    <property type="project" value="UniProtKB-UniPathway"/>
</dbReference>
<dbReference type="GO" id="GO:0004049">
    <property type="term" value="F:anthranilate synthase activity"/>
    <property type="evidence" value="ECO:0007669"/>
    <property type="project" value="UniProtKB-EC"/>
</dbReference>
<dbReference type="InterPro" id="IPR015890">
    <property type="entry name" value="Chorismate_C"/>
</dbReference>
<dbReference type="NCBIfam" id="TIGR00564">
    <property type="entry name" value="trpE_most"/>
    <property type="match status" value="1"/>
</dbReference>
<keyword evidence="8 12" id="KW-0057">Aromatic amino acid biosynthesis</keyword>
<evidence type="ECO:0000256" key="4">
    <source>
        <dbReference type="ARBA" id="ARBA00012266"/>
    </source>
</evidence>
<evidence type="ECO:0000256" key="3">
    <source>
        <dbReference type="ARBA" id="ARBA00011575"/>
    </source>
</evidence>
<dbReference type="PANTHER" id="PTHR11236">
    <property type="entry name" value="AMINOBENZOATE/ANTHRANILATE SYNTHASE"/>
    <property type="match status" value="1"/>
</dbReference>
<accession>A5D1S7</accession>
<comment type="similarity">
    <text evidence="2 12">Belongs to the anthranilate synthase component I family.</text>
</comment>
<keyword evidence="16" id="KW-1185">Reference proteome</keyword>
<sequence>MNAPGRAEYLNLSKEFNLIPVSCQIDAGLETPTSIFRKVRPAGPAYLLESGEGGEKLGRYSFIGFDPFLVFASRGKDSQVINFGRQAKFRGPPLDSLERILSVFKVAANSGLPRFFGGAVGYVNYETVRFIEDIKVKLEHAPVLPECSFMIAGTVLIFDNVRRTLTVVVNSLPGEKPDLAYDDAERKIEETIKAVHSRACAEGGSDGGGLAGSPAEASISREDFIKKVVKAKQYIRAGDILQVVLSRKLRLPFRGEAFDAYCRLRELNPSPYLFYLDFGPAAVVGASPEMLVRVEDGLVETCPIAGTRPRGKDRAADESLAADLLGNAKEKAEHLMLVDLGRNDLGKVCETGTVKVARFMEVEKFSHVMHLVSRLTGRLAPGKNCFDALKACFPAGTVTGAPKVRAMQIISELEPEARGVYAGAAGYFGFSGNMDTAIAIRTAVIHGGYASVQAGAGIVSDSDPACEYEETVNKAMALLKALTGD</sequence>
<organism evidence="15 16">
    <name type="scientific">Pelotomaculum thermopropionicum (strain DSM 13744 / JCM 10971 / SI)</name>
    <dbReference type="NCBI Taxonomy" id="370438"/>
    <lineage>
        <taxon>Bacteria</taxon>
        <taxon>Bacillati</taxon>
        <taxon>Bacillota</taxon>
        <taxon>Clostridia</taxon>
        <taxon>Eubacteriales</taxon>
        <taxon>Desulfotomaculaceae</taxon>
        <taxon>Pelotomaculum</taxon>
    </lineage>
</organism>
<protein>
    <recommendedName>
        <fullName evidence="5 12">Anthranilate synthase component 1</fullName>
        <ecNumber evidence="4 12">4.1.3.27</ecNumber>
    </recommendedName>
</protein>
<dbReference type="GO" id="GO:0046872">
    <property type="term" value="F:metal ion binding"/>
    <property type="evidence" value="ECO:0007669"/>
    <property type="project" value="UniProtKB-KW"/>
</dbReference>
<comment type="subunit">
    <text evidence="3 12">Heterotetramer consisting of two non-identical subunits: a beta subunit (TrpG) and a large alpha subunit (TrpE).</text>
</comment>
<comment type="pathway">
    <text evidence="1 12">Amino-acid biosynthesis; L-tryptophan biosynthesis; L-tryptophan from chorismate: step 1/5.</text>
</comment>
<dbReference type="Gene3D" id="3.60.120.10">
    <property type="entry name" value="Anthranilate synthase"/>
    <property type="match status" value="1"/>
</dbReference>
<comment type="function">
    <text evidence="10 12">Part of a heterotetrameric complex that catalyzes the two-step biosynthesis of anthranilate, an intermediate in the biosynthesis of L-tryptophan. In the first step, the glutamine-binding beta subunit (TrpG) of anthranilate synthase (AS) provides the glutamine amidotransferase activity which generates ammonia as a substrate that, along with chorismate, is used in the second step, catalyzed by the large alpha subunit of AS (TrpE) to produce anthranilate. In the absence of TrpG, TrpE can synthesize anthranilate directly from chorismate and high concentrations of ammonia.</text>
</comment>
<dbReference type="UniPathway" id="UPA00035">
    <property type="reaction ID" value="UER00040"/>
</dbReference>
<feature type="domain" description="Anthranilate synthase component I N-terminal" evidence="14">
    <location>
        <begin position="30"/>
        <end position="167"/>
    </location>
</feature>
<keyword evidence="12" id="KW-0460">Magnesium</keyword>
<dbReference type="SUPFAM" id="SSF56322">
    <property type="entry name" value="ADC synthase"/>
    <property type="match status" value="1"/>
</dbReference>
<dbReference type="EC" id="4.1.3.27" evidence="4 12"/>
<feature type="domain" description="Chorismate-utilising enzyme C-terminal" evidence="13">
    <location>
        <begin position="221"/>
        <end position="474"/>
    </location>
</feature>
<evidence type="ECO:0000256" key="8">
    <source>
        <dbReference type="ARBA" id="ARBA00023141"/>
    </source>
</evidence>
<keyword evidence="12" id="KW-0479">Metal-binding</keyword>
<dbReference type="AlphaFoldDB" id="A5D1S7"/>
<evidence type="ECO:0000256" key="6">
    <source>
        <dbReference type="ARBA" id="ARBA00022605"/>
    </source>
</evidence>
<dbReference type="InterPro" id="IPR005801">
    <property type="entry name" value="ADC_synthase"/>
</dbReference>
<dbReference type="InterPro" id="IPR019999">
    <property type="entry name" value="Anth_synth_I-like"/>
</dbReference>
<evidence type="ECO:0000256" key="11">
    <source>
        <dbReference type="ARBA" id="ARBA00047683"/>
    </source>
</evidence>
<evidence type="ECO:0000313" key="16">
    <source>
        <dbReference type="Proteomes" id="UP000006556"/>
    </source>
</evidence>
<evidence type="ECO:0000259" key="14">
    <source>
        <dbReference type="Pfam" id="PF04715"/>
    </source>
</evidence>
<evidence type="ECO:0000256" key="12">
    <source>
        <dbReference type="RuleBase" id="RU364045"/>
    </source>
</evidence>
<dbReference type="STRING" id="370438.PTH_1628"/>
<dbReference type="HOGENOM" id="CLU_006493_9_3_9"/>
<dbReference type="InterPro" id="IPR006805">
    <property type="entry name" value="Anth_synth_I_N"/>
</dbReference>
<name>A5D1S7_PELTS</name>
<evidence type="ECO:0000256" key="9">
    <source>
        <dbReference type="ARBA" id="ARBA00023239"/>
    </source>
</evidence>
<gene>
    <name evidence="15" type="primary">TrpE</name>
    <name evidence="12" type="synonym">trpE</name>
    <name evidence="15" type="ordered locus">PTH_1628</name>
</gene>
<comment type="cofactor">
    <cofactor evidence="12">
        <name>Mg(2+)</name>
        <dbReference type="ChEBI" id="CHEBI:18420"/>
    </cofactor>
</comment>
<reference evidence="16" key="1">
    <citation type="journal article" date="2008" name="Genome Res.">
        <title>The genome of Pelotomaculum thermopropionicum reveals niche-associated evolution in anaerobic microbiota.</title>
        <authorList>
            <person name="Kosaka T."/>
            <person name="Kato S."/>
            <person name="Shimoyama T."/>
            <person name="Ishii S."/>
            <person name="Abe T."/>
            <person name="Watanabe K."/>
        </authorList>
    </citation>
    <scope>NUCLEOTIDE SEQUENCE [LARGE SCALE GENOMIC DNA]</scope>
    <source>
        <strain evidence="16">DSM 13744 / JCM 10971 / SI</strain>
    </source>
</reference>
<dbReference type="InterPro" id="IPR005256">
    <property type="entry name" value="Anth_synth_I_PabB"/>
</dbReference>
<keyword evidence="7 12" id="KW-0822">Tryptophan biosynthesis</keyword>
<dbReference type="Pfam" id="PF00425">
    <property type="entry name" value="Chorismate_bind"/>
    <property type="match status" value="1"/>
</dbReference>
<evidence type="ECO:0000256" key="10">
    <source>
        <dbReference type="ARBA" id="ARBA00025634"/>
    </source>
</evidence>
<keyword evidence="9 12" id="KW-0456">Lyase</keyword>
<dbReference type="EMBL" id="AP009389">
    <property type="protein sequence ID" value="BAF59809.1"/>
    <property type="molecule type" value="Genomic_DNA"/>
</dbReference>
<dbReference type="Pfam" id="PF04715">
    <property type="entry name" value="Anth_synt_I_N"/>
    <property type="match status" value="1"/>
</dbReference>
<dbReference type="PRINTS" id="PR00095">
    <property type="entry name" value="ANTSNTHASEI"/>
</dbReference>
<evidence type="ECO:0000313" key="15">
    <source>
        <dbReference type="EMBL" id="BAF59809.1"/>
    </source>
</evidence>
<evidence type="ECO:0000256" key="5">
    <source>
        <dbReference type="ARBA" id="ARBA00020653"/>
    </source>
</evidence>
<evidence type="ECO:0000256" key="7">
    <source>
        <dbReference type="ARBA" id="ARBA00022822"/>
    </source>
</evidence>
<dbReference type="Proteomes" id="UP000006556">
    <property type="component" value="Chromosome"/>
</dbReference>
<dbReference type="PANTHER" id="PTHR11236:SF9">
    <property type="entry name" value="ANTHRANILATE SYNTHASE COMPONENT 1"/>
    <property type="match status" value="1"/>
</dbReference>
<evidence type="ECO:0000256" key="2">
    <source>
        <dbReference type="ARBA" id="ARBA00009562"/>
    </source>
</evidence>
<proteinExistence type="inferred from homology"/>
<dbReference type="eggNOG" id="COG0147">
    <property type="taxonomic scope" value="Bacteria"/>
</dbReference>
<comment type="catalytic activity">
    <reaction evidence="11 12">
        <text>chorismate + L-glutamine = anthranilate + pyruvate + L-glutamate + H(+)</text>
        <dbReference type="Rhea" id="RHEA:21732"/>
        <dbReference type="ChEBI" id="CHEBI:15361"/>
        <dbReference type="ChEBI" id="CHEBI:15378"/>
        <dbReference type="ChEBI" id="CHEBI:16567"/>
        <dbReference type="ChEBI" id="CHEBI:29748"/>
        <dbReference type="ChEBI" id="CHEBI:29985"/>
        <dbReference type="ChEBI" id="CHEBI:58359"/>
        <dbReference type="EC" id="4.1.3.27"/>
    </reaction>
</comment>
<evidence type="ECO:0000256" key="1">
    <source>
        <dbReference type="ARBA" id="ARBA00004873"/>
    </source>
</evidence>
<evidence type="ECO:0000259" key="13">
    <source>
        <dbReference type="Pfam" id="PF00425"/>
    </source>
</evidence>